<gene>
    <name evidence="2" type="ORF">AVDCRST_MAG08-1449</name>
</gene>
<evidence type="ECO:0000313" key="2">
    <source>
        <dbReference type="EMBL" id="CAA9237832.1"/>
    </source>
</evidence>
<dbReference type="EMBL" id="CADCTG010000130">
    <property type="protein sequence ID" value="CAA9237832.1"/>
    <property type="molecule type" value="Genomic_DNA"/>
</dbReference>
<evidence type="ECO:0000256" key="1">
    <source>
        <dbReference type="SAM" id="MobiDB-lite"/>
    </source>
</evidence>
<feature type="region of interest" description="Disordered" evidence="1">
    <location>
        <begin position="68"/>
        <end position="106"/>
    </location>
</feature>
<accession>A0A6J4HYM4</accession>
<organism evidence="2">
    <name type="scientific">uncultured Acetobacteraceae bacterium</name>
    <dbReference type="NCBI Taxonomy" id="169975"/>
    <lineage>
        <taxon>Bacteria</taxon>
        <taxon>Pseudomonadati</taxon>
        <taxon>Pseudomonadota</taxon>
        <taxon>Alphaproteobacteria</taxon>
        <taxon>Acetobacterales</taxon>
        <taxon>Acetobacteraceae</taxon>
        <taxon>environmental samples</taxon>
    </lineage>
</organism>
<feature type="compositionally biased region" description="Basic and acidic residues" evidence="1">
    <location>
        <begin position="23"/>
        <end position="38"/>
    </location>
</feature>
<feature type="compositionally biased region" description="Low complexity" evidence="1">
    <location>
        <begin position="11"/>
        <end position="22"/>
    </location>
</feature>
<dbReference type="AlphaFoldDB" id="A0A6J4HYM4"/>
<sequence length="169" mass="17760">ERRTRPDRRAAGPAGARAARLGEGADRRRDGGHGADHLRQRRHALPYGRQPRLHGGVLGRADGGRGAAWDLTGHGGGAARPHRHARGRAGAPRAARRRNRGAGADGAVLRHPDRLGCPARLGRVRIRGAVERPRQPAVVVHGYAARAFRRGGAAGAGAHGAAAARGRRL</sequence>
<name>A0A6J4HYM4_9PROT</name>
<reference evidence="2" key="1">
    <citation type="submission" date="2020-02" db="EMBL/GenBank/DDBJ databases">
        <authorList>
            <person name="Meier V. D."/>
        </authorList>
    </citation>
    <scope>NUCLEOTIDE SEQUENCE</scope>
    <source>
        <strain evidence="2">AVDCRST_MAG08</strain>
    </source>
</reference>
<feature type="non-terminal residue" evidence="2">
    <location>
        <position position="169"/>
    </location>
</feature>
<proteinExistence type="predicted"/>
<feature type="region of interest" description="Disordered" evidence="1">
    <location>
        <begin position="1"/>
        <end position="55"/>
    </location>
</feature>
<feature type="non-terminal residue" evidence="2">
    <location>
        <position position="1"/>
    </location>
</feature>
<protein>
    <submittedName>
        <fullName evidence="2">Uncharacterized protein</fullName>
    </submittedName>
</protein>